<dbReference type="Pfam" id="PF00895">
    <property type="entry name" value="ATP-synt_8"/>
    <property type="match status" value="1"/>
</dbReference>
<evidence type="ECO:0000256" key="10">
    <source>
        <dbReference type="ARBA" id="ARBA00023128"/>
    </source>
</evidence>
<name>A0A7H0R0C8_9CUCU</name>
<gene>
    <name evidence="14" type="primary">ATP8</name>
</gene>
<evidence type="ECO:0000256" key="8">
    <source>
        <dbReference type="ARBA" id="ARBA00022989"/>
    </source>
</evidence>
<keyword evidence="4 12" id="KW-0813">Transport</keyword>
<dbReference type="GeneID" id="62634067"/>
<dbReference type="InterPro" id="IPR001421">
    <property type="entry name" value="ATP8_metazoa"/>
</dbReference>
<feature type="transmembrane region" description="Helical" evidence="13">
    <location>
        <begin position="6"/>
        <end position="29"/>
    </location>
</feature>
<dbReference type="RefSeq" id="YP_009995926.1">
    <property type="nucleotide sequence ID" value="NC_052915.1"/>
</dbReference>
<organism evidence="14">
    <name type="scientific">Chrysolina aeruginosa</name>
    <dbReference type="NCBI Taxonomy" id="640304"/>
    <lineage>
        <taxon>Eukaryota</taxon>
        <taxon>Metazoa</taxon>
        <taxon>Ecdysozoa</taxon>
        <taxon>Arthropoda</taxon>
        <taxon>Hexapoda</taxon>
        <taxon>Insecta</taxon>
        <taxon>Pterygota</taxon>
        <taxon>Neoptera</taxon>
        <taxon>Endopterygota</taxon>
        <taxon>Coleoptera</taxon>
        <taxon>Polyphaga</taxon>
        <taxon>Cucujiformia</taxon>
        <taxon>Chrysomeloidea</taxon>
        <taxon>Chrysomelidae</taxon>
        <taxon>Chrysomelinae</taxon>
        <taxon>Chrysomelini</taxon>
        <taxon>Chrysolina</taxon>
    </lineage>
</organism>
<dbReference type="CTD" id="4509"/>
<evidence type="ECO:0000256" key="5">
    <source>
        <dbReference type="ARBA" id="ARBA00022547"/>
    </source>
</evidence>
<evidence type="ECO:0000256" key="9">
    <source>
        <dbReference type="ARBA" id="ARBA00023065"/>
    </source>
</evidence>
<evidence type="ECO:0000256" key="12">
    <source>
        <dbReference type="RuleBase" id="RU003661"/>
    </source>
</evidence>
<dbReference type="GO" id="GO:0015078">
    <property type="term" value="F:proton transmembrane transporter activity"/>
    <property type="evidence" value="ECO:0007669"/>
    <property type="project" value="InterPro"/>
</dbReference>
<dbReference type="GO" id="GO:0045259">
    <property type="term" value="C:proton-transporting ATP synthase complex"/>
    <property type="evidence" value="ECO:0007669"/>
    <property type="project" value="UniProtKB-KW"/>
</dbReference>
<keyword evidence="9 12" id="KW-0406">Ion transport</keyword>
<dbReference type="GO" id="GO:0015986">
    <property type="term" value="P:proton motive force-driven ATP synthesis"/>
    <property type="evidence" value="ECO:0007669"/>
    <property type="project" value="InterPro"/>
</dbReference>
<comment type="similarity">
    <text evidence="2 12">Belongs to the ATPase protein 8 family.</text>
</comment>
<evidence type="ECO:0000256" key="3">
    <source>
        <dbReference type="ARBA" id="ARBA00011291"/>
    </source>
</evidence>
<keyword evidence="5 12" id="KW-0138">CF(0)</keyword>
<keyword evidence="11 13" id="KW-0472">Membrane</keyword>
<evidence type="ECO:0000256" key="7">
    <source>
        <dbReference type="ARBA" id="ARBA00022781"/>
    </source>
</evidence>
<comment type="subunit">
    <text evidence="3">F-type ATPases have 2 components, CF(1) - the catalytic core - and CF(0) - the membrane proton channel.</text>
</comment>
<evidence type="ECO:0000256" key="1">
    <source>
        <dbReference type="ARBA" id="ARBA00004304"/>
    </source>
</evidence>
<keyword evidence="8 13" id="KW-1133">Transmembrane helix</keyword>
<dbReference type="AlphaFoldDB" id="A0A7H0R0C8"/>
<comment type="subcellular location">
    <subcellularLocation>
        <location evidence="1 12">Mitochondrion membrane</location>
        <topology evidence="1 12">Single-pass membrane protein</topology>
    </subcellularLocation>
</comment>
<reference evidence="14" key="1">
    <citation type="submission" date="2020-08" db="EMBL/GenBank/DDBJ databases">
        <authorList>
            <person name="Xie W."/>
        </authorList>
    </citation>
    <scope>NUCLEOTIDE SEQUENCE</scope>
</reference>
<evidence type="ECO:0000256" key="13">
    <source>
        <dbReference type="SAM" id="Phobius"/>
    </source>
</evidence>
<evidence type="ECO:0000313" key="14">
    <source>
        <dbReference type="EMBL" id="QNQ64877.1"/>
    </source>
</evidence>
<evidence type="ECO:0000256" key="6">
    <source>
        <dbReference type="ARBA" id="ARBA00022692"/>
    </source>
</evidence>
<keyword evidence="10 12" id="KW-0496">Mitochondrion</keyword>
<dbReference type="EMBL" id="MT826861">
    <property type="protein sequence ID" value="QNQ64877.1"/>
    <property type="molecule type" value="Genomic_DNA"/>
</dbReference>
<evidence type="ECO:0000256" key="11">
    <source>
        <dbReference type="ARBA" id="ARBA00023136"/>
    </source>
</evidence>
<geneLocation type="mitochondrion" evidence="14"/>
<keyword evidence="6 12" id="KW-0812">Transmembrane</keyword>
<accession>A0A7H0R0C8</accession>
<dbReference type="GO" id="GO:0031966">
    <property type="term" value="C:mitochondrial membrane"/>
    <property type="evidence" value="ECO:0007669"/>
    <property type="project" value="UniProtKB-SubCell"/>
</dbReference>
<evidence type="ECO:0000256" key="2">
    <source>
        <dbReference type="ARBA" id="ARBA00008892"/>
    </source>
</evidence>
<proteinExistence type="inferred from homology"/>
<keyword evidence="7 12" id="KW-0375">Hydrogen ion transport</keyword>
<protein>
    <recommendedName>
        <fullName evidence="12">ATP synthase complex subunit 8</fullName>
    </recommendedName>
</protein>
<sequence length="51" mass="6330">MPQMAPMMWTLLFVMFTIILILFISSNFFMKNYYPKNKTFMKNKNLISWKW</sequence>
<evidence type="ECO:0000256" key="4">
    <source>
        <dbReference type="ARBA" id="ARBA00022448"/>
    </source>
</evidence>